<accession>A0A1F5Z4E8</accession>
<evidence type="ECO:0000313" key="2">
    <source>
        <dbReference type="Proteomes" id="UP000177354"/>
    </source>
</evidence>
<sequence length="126" mass="14311">MRSLNLRNTVEVVSNLNSLFPSIKLILSNLKISAFNLLVNRTKRFSAVIRSEDKSCNLFLGEEDEADLSTDVWAYKALGSMANIINKNTNILMGRRLFYFIVKEKPNFVKALTPACQTESFKLTFV</sequence>
<protein>
    <submittedName>
        <fullName evidence="1">Uncharacterized protein</fullName>
    </submittedName>
</protein>
<organism evidence="1 2">
    <name type="scientific">Candidatus Gottesmanbacteria bacterium RIFCSPHIGHO2_01_FULL_40_15</name>
    <dbReference type="NCBI Taxonomy" id="1798376"/>
    <lineage>
        <taxon>Bacteria</taxon>
        <taxon>Candidatus Gottesmaniibacteriota</taxon>
    </lineage>
</organism>
<comment type="caution">
    <text evidence="1">The sequence shown here is derived from an EMBL/GenBank/DDBJ whole genome shotgun (WGS) entry which is preliminary data.</text>
</comment>
<gene>
    <name evidence="1" type="ORF">A2777_03880</name>
</gene>
<reference evidence="1 2" key="1">
    <citation type="journal article" date="2016" name="Nat. Commun.">
        <title>Thousands of microbial genomes shed light on interconnected biogeochemical processes in an aquifer system.</title>
        <authorList>
            <person name="Anantharaman K."/>
            <person name="Brown C.T."/>
            <person name="Hug L.A."/>
            <person name="Sharon I."/>
            <person name="Castelle C.J."/>
            <person name="Probst A.J."/>
            <person name="Thomas B.C."/>
            <person name="Singh A."/>
            <person name="Wilkins M.J."/>
            <person name="Karaoz U."/>
            <person name="Brodie E.L."/>
            <person name="Williams K.H."/>
            <person name="Hubbard S.S."/>
            <person name="Banfield J.F."/>
        </authorList>
    </citation>
    <scope>NUCLEOTIDE SEQUENCE [LARGE SCALE GENOMIC DNA]</scope>
</reference>
<dbReference type="EMBL" id="MFJF01000012">
    <property type="protein sequence ID" value="OGG06982.1"/>
    <property type="molecule type" value="Genomic_DNA"/>
</dbReference>
<name>A0A1F5Z4E8_9BACT</name>
<dbReference type="Proteomes" id="UP000177354">
    <property type="component" value="Unassembled WGS sequence"/>
</dbReference>
<proteinExistence type="predicted"/>
<dbReference type="AlphaFoldDB" id="A0A1F5Z4E8"/>
<evidence type="ECO:0000313" key="1">
    <source>
        <dbReference type="EMBL" id="OGG06982.1"/>
    </source>
</evidence>